<dbReference type="InterPro" id="IPR017226">
    <property type="entry name" value="BHMT-like"/>
</dbReference>
<dbReference type="Pfam" id="PF02574">
    <property type="entry name" value="S-methyl_trans"/>
    <property type="match status" value="1"/>
</dbReference>
<name>A0A1I7G2B7_9FIRM</name>
<evidence type="ECO:0000256" key="5">
    <source>
        <dbReference type="PROSITE-ProRule" id="PRU00333"/>
    </source>
</evidence>
<dbReference type="OrthoDB" id="9803687at2"/>
<keyword evidence="1 5" id="KW-0489">Methyltransferase</keyword>
<dbReference type="GO" id="GO:0008898">
    <property type="term" value="F:S-adenosylmethionine-homocysteine S-methyltransferase activity"/>
    <property type="evidence" value="ECO:0007669"/>
    <property type="project" value="TreeGrafter"/>
</dbReference>
<dbReference type="Proteomes" id="UP000198817">
    <property type="component" value="Unassembled WGS sequence"/>
</dbReference>
<evidence type="ECO:0000313" key="8">
    <source>
        <dbReference type="Proteomes" id="UP000198817"/>
    </source>
</evidence>
<dbReference type="PANTHER" id="PTHR46015">
    <property type="entry name" value="ZGC:172121"/>
    <property type="match status" value="1"/>
</dbReference>
<dbReference type="PANTHER" id="PTHR46015:SF1">
    <property type="entry name" value="HOMOCYSTEINE S-METHYLTRANSFERASE-LIKE ISOFORM 1"/>
    <property type="match status" value="1"/>
</dbReference>
<evidence type="ECO:0000313" key="7">
    <source>
        <dbReference type="EMBL" id="SFU42446.1"/>
    </source>
</evidence>
<accession>A0A1I7G2B7</accession>
<dbReference type="Gene3D" id="3.20.20.330">
    <property type="entry name" value="Homocysteine-binding-like domain"/>
    <property type="match status" value="1"/>
</dbReference>
<keyword evidence="4 5" id="KW-0862">Zinc</keyword>
<dbReference type="GO" id="GO:0032259">
    <property type="term" value="P:methylation"/>
    <property type="evidence" value="ECO:0007669"/>
    <property type="project" value="UniProtKB-KW"/>
</dbReference>
<feature type="binding site" evidence="5">
    <location>
        <position position="295"/>
    </location>
    <ligand>
        <name>Zn(2+)</name>
        <dbReference type="ChEBI" id="CHEBI:29105"/>
    </ligand>
</feature>
<dbReference type="InterPro" id="IPR003726">
    <property type="entry name" value="HCY_dom"/>
</dbReference>
<protein>
    <submittedName>
        <fullName evidence="7">Homocysteine S-methyltransferase</fullName>
    </submittedName>
</protein>
<dbReference type="AlphaFoldDB" id="A0A1I7G2B7"/>
<dbReference type="GO" id="GO:0033528">
    <property type="term" value="P:S-methylmethionine cycle"/>
    <property type="evidence" value="ECO:0007669"/>
    <property type="project" value="TreeGrafter"/>
</dbReference>
<dbReference type="RefSeq" id="WP_090470388.1">
    <property type="nucleotide sequence ID" value="NZ_FOWF01000004.1"/>
</dbReference>
<keyword evidence="3 5" id="KW-0479">Metal-binding</keyword>
<evidence type="ECO:0000256" key="2">
    <source>
        <dbReference type="ARBA" id="ARBA00022679"/>
    </source>
</evidence>
<evidence type="ECO:0000256" key="4">
    <source>
        <dbReference type="ARBA" id="ARBA00022833"/>
    </source>
</evidence>
<evidence type="ECO:0000256" key="3">
    <source>
        <dbReference type="ARBA" id="ARBA00022723"/>
    </source>
</evidence>
<keyword evidence="2 5" id="KW-0808">Transferase</keyword>
<dbReference type="PIRSF" id="PIRSF037505">
    <property type="entry name" value="Betaine_HMT"/>
    <property type="match status" value="1"/>
</dbReference>
<dbReference type="GO" id="GO:0008270">
    <property type="term" value="F:zinc ion binding"/>
    <property type="evidence" value="ECO:0007669"/>
    <property type="project" value="InterPro"/>
</dbReference>
<organism evidence="7 8">
    <name type="scientific">Eubacterium pyruvativorans</name>
    <dbReference type="NCBI Taxonomy" id="155865"/>
    <lineage>
        <taxon>Bacteria</taxon>
        <taxon>Bacillati</taxon>
        <taxon>Bacillota</taxon>
        <taxon>Clostridia</taxon>
        <taxon>Eubacteriales</taxon>
        <taxon>Eubacteriaceae</taxon>
        <taxon>Eubacterium</taxon>
    </lineage>
</organism>
<sequence>MTTFRELREKKNLIVLDGPMGTELERRGYDVNDLLWSARFLEENPDAILQIHRDYFRAGADIGTCASYQATVPGFMKAGYTKAQAEALIRKSMKLVREARDLWWQEDGGSTSGRPFPMAAGDIGPYGAYLADGSEYTGGYHMTKKDYQDFHLRRMEILREEGAEIFAVETCPRLEEAVACAELLEDMEADYWISFTFRSADEISDGTKIRDVADALRDYPHLQAVSVNCTPPELVHDILQNFRAVSDLPTAAYPNSGEVYDGLLKKWSGLGAGETFLDRAKIWYDDGAVMLGGCCRTKPTDIRSIARWAREEAPGRRPVTK</sequence>
<dbReference type="EMBL" id="FPBT01000004">
    <property type="protein sequence ID" value="SFU42446.1"/>
    <property type="molecule type" value="Genomic_DNA"/>
</dbReference>
<evidence type="ECO:0000256" key="1">
    <source>
        <dbReference type="ARBA" id="ARBA00022603"/>
    </source>
</evidence>
<dbReference type="InterPro" id="IPR051486">
    <property type="entry name" value="Hcy_S-methyltransferase"/>
</dbReference>
<proteinExistence type="predicted"/>
<feature type="binding site" evidence="5">
    <location>
        <position position="294"/>
    </location>
    <ligand>
        <name>Zn(2+)</name>
        <dbReference type="ChEBI" id="CHEBI:29105"/>
    </ligand>
</feature>
<dbReference type="PROSITE" id="PS50970">
    <property type="entry name" value="HCY"/>
    <property type="match status" value="1"/>
</dbReference>
<dbReference type="GO" id="GO:0009086">
    <property type="term" value="P:methionine biosynthetic process"/>
    <property type="evidence" value="ECO:0007669"/>
    <property type="project" value="InterPro"/>
</dbReference>
<reference evidence="7 8" key="1">
    <citation type="submission" date="2016-10" db="EMBL/GenBank/DDBJ databases">
        <authorList>
            <person name="de Groot N.N."/>
        </authorList>
    </citation>
    <scope>NUCLEOTIDE SEQUENCE [LARGE SCALE GENOMIC DNA]</scope>
    <source>
        <strain evidence="7 8">KHGC13</strain>
    </source>
</reference>
<dbReference type="SUPFAM" id="SSF82282">
    <property type="entry name" value="Homocysteine S-methyltransferase"/>
    <property type="match status" value="1"/>
</dbReference>
<comment type="cofactor">
    <cofactor evidence="5">
        <name>Zn(2+)</name>
        <dbReference type="ChEBI" id="CHEBI:29105"/>
    </cofactor>
</comment>
<dbReference type="NCBIfam" id="NF007020">
    <property type="entry name" value="PRK09485.1"/>
    <property type="match status" value="1"/>
</dbReference>
<feature type="binding site" evidence="5">
    <location>
        <position position="229"/>
    </location>
    <ligand>
        <name>Zn(2+)</name>
        <dbReference type="ChEBI" id="CHEBI:29105"/>
    </ligand>
</feature>
<dbReference type="STRING" id="155865.SAMN05216515_10430"/>
<dbReference type="InterPro" id="IPR036589">
    <property type="entry name" value="HCY_dom_sf"/>
</dbReference>
<keyword evidence="8" id="KW-1185">Reference proteome</keyword>
<evidence type="ECO:0000259" key="6">
    <source>
        <dbReference type="PROSITE" id="PS50970"/>
    </source>
</evidence>
<gene>
    <name evidence="7" type="ORF">SAMN05216508_104101</name>
</gene>
<feature type="domain" description="Hcy-binding" evidence="6">
    <location>
        <begin position="2"/>
        <end position="309"/>
    </location>
</feature>